<sequence>MSSSLNQEDQKPAGEEFKSGDAGLSEQAEFKGKFWVYGGLFTIPLLAPAVLIALFINDDDHPSSVDVWTMVVIPFLLWTLLQFVCLASLSNAFGTDIVEERNESVSIKSAMITTLSHLALVSALLLTTVIGMLLGKNGDTLLAKWYGCILMLCVSQTIIAVIVSVLGTLYLEPLSETAATSFIYENLIYFGEPMTMTIAGFLNFVLAVLLFVFDNYGVESGVMGAALFWVVLMRLAVTYQYLSSWKNPTLSAAQREERTLIFDAINNPKKPQTRKGGSTSIVPSP</sequence>
<reference evidence="3" key="1">
    <citation type="submission" date="2021-01" db="EMBL/GenBank/DDBJ databases">
        <authorList>
            <person name="Corre E."/>
            <person name="Pelletier E."/>
            <person name="Niang G."/>
            <person name="Scheremetjew M."/>
            <person name="Finn R."/>
            <person name="Kale V."/>
            <person name="Holt S."/>
            <person name="Cochrane G."/>
            <person name="Meng A."/>
            <person name="Brown T."/>
            <person name="Cohen L."/>
        </authorList>
    </citation>
    <scope>NUCLEOTIDE SEQUENCE</scope>
    <source>
        <strain evidence="3">SL-175</strain>
    </source>
</reference>
<evidence type="ECO:0000256" key="2">
    <source>
        <dbReference type="SAM" id="Phobius"/>
    </source>
</evidence>
<name>A0A7S0T0B0_9CHLO</name>
<feature type="compositionally biased region" description="Basic and acidic residues" evidence="1">
    <location>
        <begin position="8"/>
        <end position="19"/>
    </location>
</feature>
<dbReference type="EMBL" id="HBFC01032952">
    <property type="protein sequence ID" value="CAD8720352.1"/>
    <property type="molecule type" value="Transcribed_RNA"/>
</dbReference>
<evidence type="ECO:0000256" key="1">
    <source>
        <dbReference type="SAM" id="MobiDB-lite"/>
    </source>
</evidence>
<gene>
    <name evidence="3" type="ORF">MANT1106_LOCUS19564</name>
</gene>
<evidence type="ECO:0000313" key="3">
    <source>
        <dbReference type="EMBL" id="CAD8720352.1"/>
    </source>
</evidence>
<proteinExistence type="predicted"/>
<keyword evidence="2" id="KW-0812">Transmembrane</keyword>
<organism evidence="3">
    <name type="scientific">Mantoniella antarctica</name>
    <dbReference type="NCBI Taxonomy" id="81844"/>
    <lineage>
        <taxon>Eukaryota</taxon>
        <taxon>Viridiplantae</taxon>
        <taxon>Chlorophyta</taxon>
        <taxon>Mamiellophyceae</taxon>
        <taxon>Mamiellales</taxon>
        <taxon>Mamiellaceae</taxon>
        <taxon>Mantoniella</taxon>
    </lineage>
</organism>
<feature type="transmembrane region" description="Helical" evidence="2">
    <location>
        <begin position="110"/>
        <end position="134"/>
    </location>
</feature>
<dbReference type="AlphaFoldDB" id="A0A7S0T0B0"/>
<feature type="transmembrane region" description="Helical" evidence="2">
    <location>
        <begin position="146"/>
        <end position="171"/>
    </location>
</feature>
<feature type="transmembrane region" description="Helical" evidence="2">
    <location>
        <begin position="194"/>
        <end position="213"/>
    </location>
</feature>
<protein>
    <submittedName>
        <fullName evidence="3">Uncharacterized protein</fullName>
    </submittedName>
</protein>
<keyword evidence="2" id="KW-0472">Membrane</keyword>
<accession>A0A7S0T0B0</accession>
<feature type="transmembrane region" description="Helical" evidence="2">
    <location>
        <begin position="68"/>
        <end position="90"/>
    </location>
</feature>
<feature type="region of interest" description="Disordered" evidence="1">
    <location>
        <begin position="1"/>
        <end position="20"/>
    </location>
</feature>
<feature type="transmembrane region" description="Helical" evidence="2">
    <location>
        <begin position="225"/>
        <end position="242"/>
    </location>
</feature>
<feature type="transmembrane region" description="Helical" evidence="2">
    <location>
        <begin position="34"/>
        <end position="56"/>
    </location>
</feature>
<keyword evidence="2" id="KW-1133">Transmembrane helix</keyword>